<evidence type="ECO:0000256" key="7">
    <source>
        <dbReference type="ARBA" id="ARBA00022989"/>
    </source>
</evidence>
<evidence type="ECO:0000256" key="6">
    <source>
        <dbReference type="ARBA" id="ARBA00022970"/>
    </source>
</evidence>
<proteinExistence type="inferred from homology"/>
<dbReference type="Proteomes" id="UP000284767">
    <property type="component" value="Unassembled WGS sequence"/>
</dbReference>
<evidence type="ECO:0000256" key="8">
    <source>
        <dbReference type="ARBA" id="ARBA00023136"/>
    </source>
</evidence>
<dbReference type="GO" id="GO:0005886">
    <property type="term" value="C:plasma membrane"/>
    <property type="evidence" value="ECO:0007669"/>
    <property type="project" value="UniProtKB-SubCell"/>
</dbReference>
<comment type="caution">
    <text evidence="11">The sequence shown here is derived from an EMBL/GenBank/DDBJ whole genome shotgun (WGS) entry which is preliminary data.</text>
</comment>
<sequence length="472" mass="49924">MADSDKGKLGLPALTALVVGGIIGSGIFSLPQNMAEGAGAGAILIAWAITFVGMLTLTRIFQWLSTTRPELDDGVYGYAREGFGEYLGFNAAWGYWISAWVGNAGYLVVLFSALGSFGALAFFGDGTTWPALLGELTVLWLMHAFVLHGVHNAAITNAIVTLAKVVPIALFILCVALAFRIETFHLDFWGSPALGSVTRQVETTMLYTVWVFLGIESATVYASHARHAADVSRATLLGFVVTLLLLVCVSVLSLGVVPQHELAQMKNPSMAQVMAAAVGPWGATLINVGLIVSVGGALLAWTMLAVEMLYLASRGPTHTAPALFGRTNAVETPAPALWLTSTLISALLLVAFLNASGYNALIQLATSMALIPYLLCAGFCLKLVARRPHSGAMLALALLGTLYGVWLIYAAGLKYLLLSMILYAPGLGFFLHARRQRGLPAFGNRAEGSVAALVLVLALAALWMIGSGRLTL</sequence>
<evidence type="ECO:0000313" key="11">
    <source>
        <dbReference type="EMBL" id="RPM04707.1"/>
    </source>
</evidence>
<organism evidence="11 13">
    <name type="scientific">Pseudomonas aeruginosa</name>
    <dbReference type="NCBI Taxonomy" id="287"/>
    <lineage>
        <taxon>Bacteria</taxon>
        <taxon>Pseudomonadati</taxon>
        <taxon>Pseudomonadota</taxon>
        <taxon>Gammaproteobacteria</taxon>
        <taxon>Pseudomonadales</taxon>
        <taxon>Pseudomonadaceae</taxon>
        <taxon>Pseudomonas</taxon>
    </lineage>
</organism>
<comment type="subcellular location">
    <subcellularLocation>
        <location evidence="1">Cell membrane</location>
        <topology evidence="1">Multi-pass membrane protein</topology>
    </subcellularLocation>
</comment>
<reference evidence="11 13" key="3">
    <citation type="submission" date="2017-08" db="EMBL/GenBank/DDBJ databases">
        <authorList>
            <person name="Feschi L."/>
            <person name="Jeukens J."/>
            <person name="Emond-Rheault J.-G."/>
            <person name="Kukavica-Ibrulj I."/>
            <person name="Boyle B."/>
            <person name="Levesque R.C."/>
        </authorList>
    </citation>
    <scope>NUCLEOTIDE SEQUENCE [LARGE SCALE GENOMIC DNA]</scope>
    <source>
        <strain evidence="11 13">PA-W36</strain>
    </source>
</reference>
<keyword evidence="7 9" id="KW-1133">Transmembrane helix</keyword>
<feature type="transmembrane region" description="Helical" evidence="9">
    <location>
        <begin position="204"/>
        <end position="222"/>
    </location>
</feature>
<keyword evidence="4" id="KW-1003">Cell membrane</keyword>
<reference evidence="10" key="2">
    <citation type="submission" date="2015-06" db="EMBL/GenBank/DDBJ databases">
        <authorList>
            <person name="Radhakrishnan R."/>
            <person name="Underwood A."/>
            <person name="Al-Shahib A."/>
        </authorList>
    </citation>
    <scope>NUCLEOTIDE SEQUENCE</scope>
    <source>
        <strain evidence="10">P19_London_7_VIM_2_05_10</strain>
    </source>
</reference>
<dbReference type="EMBL" id="NSNE01000027">
    <property type="protein sequence ID" value="RPM04707.1"/>
    <property type="molecule type" value="Genomic_DNA"/>
</dbReference>
<evidence type="ECO:0000313" key="13">
    <source>
        <dbReference type="Proteomes" id="UP000284767"/>
    </source>
</evidence>
<comment type="similarity">
    <text evidence="2">Belongs to the amino acid-polyamine-organocation (APC) superfamily. Basic amino acid/polyamine antiporter (APA) (TC 2.A.3.2) family.</text>
</comment>
<keyword evidence="3" id="KW-0813">Transport</keyword>
<keyword evidence="5 9" id="KW-0812">Transmembrane</keyword>
<dbReference type="NCBIfam" id="TIGR00905">
    <property type="entry name" value="2A0302"/>
    <property type="match status" value="1"/>
</dbReference>
<feature type="transmembrane region" description="Helical" evidence="9">
    <location>
        <begin position="391"/>
        <end position="409"/>
    </location>
</feature>
<feature type="transmembrane region" description="Helical" evidence="9">
    <location>
        <begin position="159"/>
        <end position="181"/>
    </location>
</feature>
<accession>A0A1S1C7T1</accession>
<keyword evidence="6" id="KW-0029">Amino-acid transport</keyword>
<reference evidence="12" key="1">
    <citation type="submission" date="2015-06" db="EMBL/GenBank/DDBJ databases">
        <authorList>
            <person name="Radhakrishnan Rajesh"/>
            <person name="Underwood Anthony"/>
            <person name="Al-Shahib Ali"/>
        </authorList>
    </citation>
    <scope>NUCLEOTIDE SEQUENCE [LARGE SCALE GENOMIC DNA]</scope>
    <source>
        <strain evidence="12">P19_London_7_VIM_2_05_10</strain>
    </source>
</reference>
<feature type="transmembrane region" description="Helical" evidence="9">
    <location>
        <begin position="415"/>
        <end position="434"/>
    </location>
</feature>
<evidence type="ECO:0000256" key="3">
    <source>
        <dbReference type="ARBA" id="ARBA00022448"/>
    </source>
</evidence>
<dbReference type="InterPro" id="IPR004754">
    <property type="entry name" value="Amino_acid_antiprt"/>
</dbReference>
<evidence type="ECO:0000313" key="12">
    <source>
        <dbReference type="Proteomes" id="UP000045039"/>
    </source>
</evidence>
<feature type="transmembrane region" description="Helical" evidence="9">
    <location>
        <begin position="104"/>
        <end position="123"/>
    </location>
</feature>
<dbReference type="Gene3D" id="1.20.1740.10">
    <property type="entry name" value="Amino acid/polyamine transporter I"/>
    <property type="match status" value="1"/>
</dbReference>
<dbReference type="AlphaFoldDB" id="A0A2V3GPG1"/>
<name>A0A2V3GPG1_PSEAI</name>
<dbReference type="RefSeq" id="WP_003112459.1">
    <property type="nucleotide sequence ID" value="NZ_BIFN01000053.1"/>
</dbReference>
<dbReference type="Proteomes" id="UP000045039">
    <property type="component" value="Unassembled WGS sequence"/>
</dbReference>
<evidence type="ECO:0000256" key="9">
    <source>
        <dbReference type="SAM" id="Phobius"/>
    </source>
</evidence>
<dbReference type="GO" id="GO:0022857">
    <property type="term" value="F:transmembrane transporter activity"/>
    <property type="evidence" value="ECO:0007669"/>
    <property type="project" value="InterPro"/>
</dbReference>
<dbReference type="PANTHER" id="PTHR42770:SF4">
    <property type="entry name" value="ARGININE_ORNITHINE ANTIPORTER-RELATED"/>
    <property type="match status" value="1"/>
</dbReference>
<evidence type="ECO:0000256" key="2">
    <source>
        <dbReference type="ARBA" id="ARBA00008220"/>
    </source>
</evidence>
<feature type="transmembrane region" description="Helical" evidence="9">
    <location>
        <begin position="234"/>
        <end position="258"/>
    </location>
</feature>
<dbReference type="SMR" id="A0A2V3GPG1"/>
<evidence type="ECO:0000313" key="10">
    <source>
        <dbReference type="EMBL" id="CRO63818.1"/>
    </source>
</evidence>
<feature type="transmembrane region" description="Helical" evidence="9">
    <location>
        <begin position="278"/>
        <end position="304"/>
    </location>
</feature>
<feature type="transmembrane region" description="Helical" evidence="9">
    <location>
        <begin position="129"/>
        <end position="147"/>
    </location>
</feature>
<keyword evidence="8 9" id="KW-0472">Membrane</keyword>
<dbReference type="InterPro" id="IPR050367">
    <property type="entry name" value="APC_superfamily"/>
</dbReference>
<dbReference type="PANTHER" id="PTHR42770">
    <property type="entry name" value="AMINO ACID TRANSPORTER-RELATED"/>
    <property type="match status" value="1"/>
</dbReference>
<dbReference type="Pfam" id="PF13520">
    <property type="entry name" value="AA_permease_2"/>
    <property type="match status" value="1"/>
</dbReference>
<gene>
    <name evidence="10" type="primary">ydgI</name>
    <name evidence="11" type="ORF">IPC1295_30255</name>
    <name evidence="10" type="ORF">PAERUG_P19_London_7_VIM_2_05_10_02150</name>
</gene>
<evidence type="ECO:0000256" key="5">
    <source>
        <dbReference type="ARBA" id="ARBA00022692"/>
    </source>
</evidence>
<feature type="transmembrane region" description="Helical" evidence="9">
    <location>
        <begin position="361"/>
        <end position="384"/>
    </location>
</feature>
<evidence type="ECO:0000256" key="1">
    <source>
        <dbReference type="ARBA" id="ARBA00004651"/>
    </source>
</evidence>
<feature type="transmembrane region" description="Helical" evidence="9">
    <location>
        <begin position="9"/>
        <end position="28"/>
    </location>
</feature>
<evidence type="ECO:0000256" key="4">
    <source>
        <dbReference type="ARBA" id="ARBA00022475"/>
    </source>
</evidence>
<accession>A0A2V3GPG1</accession>
<feature type="transmembrane region" description="Helical" evidence="9">
    <location>
        <begin position="446"/>
        <end position="466"/>
    </location>
</feature>
<feature type="transmembrane region" description="Helical" evidence="9">
    <location>
        <begin position="40"/>
        <end position="61"/>
    </location>
</feature>
<protein>
    <submittedName>
        <fullName evidence="11">Amino acid permease</fullName>
    </submittedName>
    <submittedName>
        <fullName evidence="10">Arginine/ornithine antiporter</fullName>
    </submittedName>
</protein>
<dbReference type="EMBL" id="CVVU01000122">
    <property type="protein sequence ID" value="CRO63818.1"/>
    <property type="molecule type" value="Genomic_DNA"/>
</dbReference>
<dbReference type="GO" id="GO:0006865">
    <property type="term" value="P:amino acid transport"/>
    <property type="evidence" value="ECO:0007669"/>
    <property type="project" value="UniProtKB-KW"/>
</dbReference>
<reference evidence="11 13" key="4">
    <citation type="submission" date="2019-01" db="EMBL/GenBank/DDBJ databases">
        <title>The Pseudomonas aeruginosa pan-genome provides new insights on its population structure, horizontal gene transfer and pathogenicity.</title>
        <authorList>
            <person name="Freschi L."/>
            <person name="Vincent A.T."/>
            <person name="Jeukens J."/>
            <person name="Emond-Rheault J.-G."/>
            <person name="Kukavica-Ibrulj I."/>
            <person name="Dupont M.-J."/>
            <person name="Charette S.J."/>
            <person name="Boyle B."/>
            <person name="Levesque R.C."/>
        </authorList>
    </citation>
    <scope>NUCLEOTIDE SEQUENCE [LARGE SCALE GENOMIC DNA]</scope>
    <source>
        <strain evidence="11 13">PA-W36</strain>
    </source>
</reference>
<feature type="transmembrane region" description="Helical" evidence="9">
    <location>
        <begin position="336"/>
        <end position="355"/>
    </location>
</feature>
<dbReference type="InterPro" id="IPR002293">
    <property type="entry name" value="AA/rel_permease1"/>
</dbReference>
<dbReference type="PIRSF" id="PIRSF006060">
    <property type="entry name" value="AA_transporter"/>
    <property type="match status" value="1"/>
</dbReference>